<keyword evidence="4" id="KW-1185">Reference proteome</keyword>
<dbReference type="EMBL" id="AZHF01000001">
    <property type="protein sequence ID" value="OAA80776.1"/>
    <property type="molecule type" value="Genomic_DNA"/>
</dbReference>
<feature type="region of interest" description="Disordered" evidence="1">
    <location>
        <begin position="195"/>
        <end position="228"/>
    </location>
</feature>
<sequence length="288" mass="30067">MSRPTRGLASAATLYILFFLLLAAPIALAFDPNFDFYPADAEPCLLDAAKASKCQGDSPKALNACLCGNGGGFVVRAAQCLGKKDKKDVGSVYDTMADACAHSGTPLKVDKDDFADAADDGSKSSSSGGGGGGGGATTFPPHDPSPSLGGGGGGFGRETKSHYSVSTFNSAHPRQSYAALSSVSPDPQQHNFLAAWEPPASTSYNSSPRNSAAYVGPYAAPQHQQQAQPVLAELPPQTQARPVSNIFELESSAVAEAPAPLELPQAASQPVWQQQQQHTREYRPYIPK</sequence>
<feature type="compositionally biased region" description="Gly residues" evidence="1">
    <location>
        <begin position="127"/>
        <end position="136"/>
    </location>
</feature>
<evidence type="ECO:0000256" key="1">
    <source>
        <dbReference type="SAM" id="MobiDB-lite"/>
    </source>
</evidence>
<evidence type="ECO:0000313" key="4">
    <source>
        <dbReference type="Proteomes" id="UP000076881"/>
    </source>
</evidence>
<organism evidence="3 4">
    <name type="scientific">Akanthomyces lecanii RCEF 1005</name>
    <dbReference type="NCBI Taxonomy" id="1081108"/>
    <lineage>
        <taxon>Eukaryota</taxon>
        <taxon>Fungi</taxon>
        <taxon>Dikarya</taxon>
        <taxon>Ascomycota</taxon>
        <taxon>Pezizomycotina</taxon>
        <taxon>Sordariomycetes</taxon>
        <taxon>Hypocreomycetidae</taxon>
        <taxon>Hypocreales</taxon>
        <taxon>Cordycipitaceae</taxon>
        <taxon>Akanthomyces</taxon>
        <taxon>Cordyceps confragosa</taxon>
    </lineage>
</organism>
<feature type="region of interest" description="Disordered" evidence="1">
    <location>
        <begin position="111"/>
        <end position="161"/>
    </location>
</feature>
<dbReference type="STRING" id="1081108.A0A162KLD7"/>
<proteinExistence type="predicted"/>
<name>A0A162KLD7_CORDF</name>
<comment type="caution">
    <text evidence="3">The sequence shown here is derived from an EMBL/GenBank/DDBJ whole genome shotgun (WGS) entry which is preliminary data.</text>
</comment>
<feature type="compositionally biased region" description="Polar residues" evidence="1">
    <location>
        <begin position="200"/>
        <end position="210"/>
    </location>
</feature>
<feature type="compositionally biased region" description="Basic and acidic residues" evidence="1">
    <location>
        <begin position="278"/>
        <end position="288"/>
    </location>
</feature>
<feature type="chain" id="PRO_5007836624" description="Extracellular membrane protein, CFEM domain protein" evidence="2">
    <location>
        <begin position="30"/>
        <end position="288"/>
    </location>
</feature>
<dbReference type="Proteomes" id="UP000076881">
    <property type="component" value="Unassembled WGS sequence"/>
</dbReference>
<evidence type="ECO:0008006" key="5">
    <source>
        <dbReference type="Google" id="ProtNLM"/>
    </source>
</evidence>
<gene>
    <name evidence="3" type="ORF">LEL_00321</name>
</gene>
<feature type="compositionally biased region" description="Low complexity" evidence="1">
    <location>
        <begin position="258"/>
        <end position="277"/>
    </location>
</feature>
<reference evidence="3 4" key="1">
    <citation type="journal article" date="2016" name="Genome Biol. Evol.">
        <title>Divergent and convergent evolution of fungal pathogenicity.</title>
        <authorList>
            <person name="Shang Y."/>
            <person name="Xiao G."/>
            <person name="Zheng P."/>
            <person name="Cen K."/>
            <person name="Zhan S."/>
            <person name="Wang C."/>
        </authorList>
    </citation>
    <scope>NUCLEOTIDE SEQUENCE [LARGE SCALE GENOMIC DNA]</scope>
    <source>
        <strain evidence="3 4">RCEF 1005</strain>
    </source>
</reference>
<evidence type="ECO:0000313" key="3">
    <source>
        <dbReference type="EMBL" id="OAA80776.1"/>
    </source>
</evidence>
<protein>
    <recommendedName>
        <fullName evidence="5">Extracellular membrane protein, CFEM domain protein</fullName>
    </recommendedName>
</protein>
<dbReference type="AlphaFoldDB" id="A0A162KLD7"/>
<evidence type="ECO:0000256" key="2">
    <source>
        <dbReference type="SAM" id="SignalP"/>
    </source>
</evidence>
<accession>A0A162KLD7</accession>
<keyword evidence="2" id="KW-0732">Signal</keyword>
<feature type="compositionally biased region" description="Low complexity" evidence="1">
    <location>
        <begin position="217"/>
        <end position="228"/>
    </location>
</feature>
<dbReference type="OrthoDB" id="5311469at2759"/>
<feature type="region of interest" description="Disordered" evidence="1">
    <location>
        <begin position="258"/>
        <end position="288"/>
    </location>
</feature>
<feature type="signal peptide" evidence="2">
    <location>
        <begin position="1"/>
        <end position="29"/>
    </location>
</feature>